<reference evidence="2 3" key="1">
    <citation type="journal article" date="2018" name="Nat. Ecol. Evol.">
        <title>Genomic signatures of mitonuclear coevolution across populations of Tigriopus californicus.</title>
        <authorList>
            <person name="Barreto F.S."/>
            <person name="Watson E.T."/>
            <person name="Lima T.G."/>
            <person name="Willett C.S."/>
            <person name="Edmands S."/>
            <person name="Li W."/>
            <person name="Burton R.S."/>
        </authorList>
    </citation>
    <scope>NUCLEOTIDE SEQUENCE [LARGE SCALE GENOMIC DNA]</scope>
    <source>
        <strain evidence="2 3">San Diego</strain>
    </source>
</reference>
<protein>
    <submittedName>
        <fullName evidence="2">Uncharacterized protein</fullName>
    </submittedName>
</protein>
<organism evidence="2 3">
    <name type="scientific">Tigriopus californicus</name>
    <name type="common">Marine copepod</name>
    <dbReference type="NCBI Taxonomy" id="6832"/>
    <lineage>
        <taxon>Eukaryota</taxon>
        <taxon>Metazoa</taxon>
        <taxon>Ecdysozoa</taxon>
        <taxon>Arthropoda</taxon>
        <taxon>Crustacea</taxon>
        <taxon>Multicrustacea</taxon>
        <taxon>Hexanauplia</taxon>
        <taxon>Copepoda</taxon>
        <taxon>Harpacticoida</taxon>
        <taxon>Harpacticidae</taxon>
        <taxon>Tigriopus</taxon>
    </lineage>
</organism>
<keyword evidence="3" id="KW-1185">Reference proteome</keyword>
<evidence type="ECO:0000256" key="1">
    <source>
        <dbReference type="SAM" id="MobiDB-lite"/>
    </source>
</evidence>
<proteinExistence type="predicted"/>
<feature type="compositionally biased region" description="Low complexity" evidence="1">
    <location>
        <begin position="123"/>
        <end position="144"/>
    </location>
</feature>
<dbReference type="AlphaFoldDB" id="A0A553P085"/>
<feature type="region of interest" description="Disordered" evidence="1">
    <location>
        <begin position="122"/>
        <end position="144"/>
    </location>
</feature>
<sequence>MFRLFKAILVIRDFSCTCSSELTSHLKPNLKMKCFVAVMSLLAAANGQFLADTPDVAAAKQQFAAAYNAAAQAAASASPYAAAHQPANGAEAPAALPYVHEDIPAEPYVHIEPEYDLLGNKVQQQQQQSAYAQPQPQQPSAPAYLNNPAYAYQQQQAYPTQQQAYPAQQQQQQAYAAAPQPQQAQAYNLEYAQGYQQANDNCLNWRGEGVPCRTNFNQ</sequence>
<gene>
    <name evidence="2" type="ORF">TCAL_04494</name>
</gene>
<dbReference type="Proteomes" id="UP000318571">
    <property type="component" value="Chromosome 9"/>
</dbReference>
<evidence type="ECO:0000313" key="2">
    <source>
        <dbReference type="EMBL" id="TRY71088.1"/>
    </source>
</evidence>
<accession>A0A553P085</accession>
<dbReference type="EMBL" id="VCGU01000009">
    <property type="protein sequence ID" value="TRY71088.1"/>
    <property type="molecule type" value="Genomic_DNA"/>
</dbReference>
<evidence type="ECO:0000313" key="3">
    <source>
        <dbReference type="Proteomes" id="UP000318571"/>
    </source>
</evidence>
<comment type="caution">
    <text evidence="2">The sequence shown here is derived from an EMBL/GenBank/DDBJ whole genome shotgun (WGS) entry which is preliminary data.</text>
</comment>
<name>A0A553P085_TIGCA</name>